<comment type="caution">
    <text evidence="2">The sequence shown here is derived from an EMBL/GenBank/DDBJ whole genome shotgun (WGS) entry which is preliminary data.</text>
</comment>
<evidence type="ECO:0000313" key="2">
    <source>
        <dbReference type="EMBL" id="KAJ7019533.1"/>
    </source>
</evidence>
<dbReference type="EMBL" id="JARJCM010000290">
    <property type="protein sequence ID" value="KAJ7019533.1"/>
    <property type="molecule type" value="Genomic_DNA"/>
</dbReference>
<accession>A0AAD6S2Y9</accession>
<evidence type="ECO:0000256" key="1">
    <source>
        <dbReference type="SAM" id="MobiDB-lite"/>
    </source>
</evidence>
<feature type="region of interest" description="Disordered" evidence="1">
    <location>
        <begin position="1"/>
        <end position="61"/>
    </location>
</feature>
<feature type="compositionally biased region" description="Polar residues" evidence="1">
    <location>
        <begin position="162"/>
        <end position="176"/>
    </location>
</feature>
<sequence length="271" mass="30836">MTKTKRTKAPSKPTRKPEDPDQRAKHLQRLAEYRSRPEAREKQRLLMAESRAAAKAHRRQWDPPKKIKLVPHDTDSPMAYVSPEQPLEPAPPMDCQIVGDASITSAEHLAIGRRRLHRTRKDRIFHPTIPCFRRKNQIHLLLPTIPPLKPLSKSPSGADASTKLSPPKNSRLTSLRSTHCRRKSIGSLVYSAPLTWVQQFQMHVATLADSGSSIDDVEDVIAVDDRGPSFLTMSTQRWEQVWEWRQGIENDTEWDADAQRGFAEAALLARR</sequence>
<reference evidence="2" key="1">
    <citation type="submission" date="2023-03" db="EMBL/GenBank/DDBJ databases">
        <title>Massive genome expansion in bonnet fungi (Mycena s.s.) driven by repeated elements and novel gene families across ecological guilds.</title>
        <authorList>
            <consortium name="Lawrence Berkeley National Laboratory"/>
            <person name="Harder C.B."/>
            <person name="Miyauchi S."/>
            <person name="Viragh M."/>
            <person name="Kuo A."/>
            <person name="Thoen E."/>
            <person name="Andreopoulos B."/>
            <person name="Lu D."/>
            <person name="Skrede I."/>
            <person name="Drula E."/>
            <person name="Henrissat B."/>
            <person name="Morin E."/>
            <person name="Kohler A."/>
            <person name="Barry K."/>
            <person name="LaButti K."/>
            <person name="Morin E."/>
            <person name="Salamov A."/>
            <person name="Lipzen A."/>
            <person name="Mereny Z."/>
            <person name="Hegedus B."/>
            <person name="Baldrian P."/>
            <person name="Stursova M."/>
            <person name="Weitz H."/>
            <person name="Taylor A."/>
            <person name="Grigoriev I.V."/>
            <person name="Nagy L.G."/>
            <person name="Martin F."/>
            <person name="Kauserud H."/>
        </authorList>
    </citation>
    <scope>NUCLEOTIDE SEQUENCE</scope>
    <source>
        <strain evidence="2">CBHHK200</strain>
    </source>
</reference>
<feature type="region of interest" description="Disordered" evidence="1">
    <location>
        <begin position="149"/>
        <end position="176"/>
    </location>
</feature>
<protein>
    <submittedName>
        <fullName evidence="2">Uncharacterized protein</fullName>
    </submittedName>
</protein>
<name>A0AAD6S2Y9_9AGAR</name>
<feature type="compositionally biased region" description="Basic and acidic residues" evidence="1">
    <location>
        <begin position="15"/>
        <end position="44"/>
    </location>
</feature>
<dbReference type="Proteomes" id="UP001218188">
    <property type="component" value="Unassembled WGS sequence"/>
</dbReference>
<keyword evidence="3" id="KW-1185">Reference proteome</keyword>
<evidence type="ECO:0000313" key="3">
    <source>
        <dbReference type="Proteomes" id="UP001218188"/>
    </source>
</evidence>
<gene>
    <name evidence="2" type="ORF">C8F04DRAFT_1197583</name>
</gene>
<organism evidence="2 3">
    <name type="scientific">Mycena alexandri</name>
    <dbReference type="NCBI Taxonomy" id="1745969"/>
    <lineage>
        <taxon>Eukaryota</taxon>
        <taxon>Fungi</taxon>
        <taxon>Dikarya</taxon>
        <taxon>Basidiomycota</taxon>
        <taxon>Agaricomycotina</taxon>
        <taxon>Agaricomycetes</taxon>
        <taxon>Agaricomycetidae</taxon>
        <taxon>Agaricales</taxon>
        <taxon>Marasmiineae</taxon>
        <taxon>Mycenaceae</taxon>
        <taxon>Mycena</taxon>
    </lineage>
</organism>
<proteinExistence type="predicted"/>
<dbReference type="AlphaFoldDB" id="A0AAD6S2Y9"/>